<accession>A0A816YE87</accession>
<evidence type="ECO:0000313" key="1">
    <source>
        <dbReference type="EMBL" id="CAF2157614.1"/>
    </source>
</evidence>
<organism evidence="1">
    <name type="scientific">Brassica napus</name>
    <name type="common">Rape</name>
    <dbReference type="NCBI Taxonomy" id="3708"/>
    <lineage>
        <taxon>Eukaryota</taxon>
        <taxon>Viridiplantae</taxon>
        <taxon>Streptophyta</taxon>
        <taxon>Embryophyta</taxon>
        <taxon>Tracheophyta</taxon>
        <taxon>Spermatophyta</taxon>
        <taxon>Magnoliopsida</taxon>
        <taxon>eudicotyledons</taxon>
        <taxon>Gunneridae</taxon>
        <taxon>Pentapetalae</taxon>
        <taxon>rosids</taxon>
        <taxon>malvids</taxon>
        <taxon>Brassicales</taxon>
        <taxon>Brassicaceae</taxon>
        <taxon>Brassiceae</taxon>
        <taxon>Brassica</taxon>
    </lineage>
</organism>
<reference evidence="1" key="1">
    <citation type="submission" date="2021-01" db="EMBL/GenBank/DDBJ databases">
        <authorList>
            <consortium name="Genoscope - CEA"/>
            <person name="William W."/>
        </authorList>
    </citation>
    <scope>NUCLEOTIDE SEQUENCE</scope>
</reference>
<proteinExistence type="predicted"/>
<dbReference type="AlphaFoldDB" id="A0A816YE87"/>
<protein>
    <submittedName>
        <fullName evidence="1">(rape) hypothetical protein</fullName>
    </submittedName>
</protein>
<sequence length="98" mass="10675">MITAVSWIPNEVTKAKPDDVEPPSKEKIKELIESGTLKKGVMQSGEIAHAKAVAKSFGRPCSKSKLLCLYMMLASPIAYSNYPKKIPPAQAVSNVEEE</sequence>
<dbReference type="Proteomes" id="UP001295469">
    <property type="component" value="Chromosome A07"/>
</dbReference>
<name>A0A816YE87_BRANA</name>
<gene>
    <name evidence="1" type="ORF">DARMORV10_A07P04370.1</name>
</gene>
<dbReference type="EMBL" id="HG994361">
    <property type="protein sequence ID" value="CAF2157614.1"/>
    <property type="molecule type" value="Genomic_DNA"/>
</dbReference>